<protein>
    <submittedName>
        <fullName evidence="1">Uncharacterized protein</fullName>
    </submittedName>
</protein>
<accession>A0A1Y2LEK5</accession>
<gene>
    <name evidence="1" type="ORF">TALK_05115</name>
</gene>
<reference evidence="1 2" key="1">
    <citation type="submission" date="2014-03" db="EMBL/GenBank/DDBJ databases">
        <title>The draft genome sequence of Thalassospira alkalitolerans JCM 18968.</title>
        <authorList>
            <person name="Lai Q."/>
            <person name="Shao Z."/>
        </authorList>
    </citation>
    <scope>NUCLEOTIDE SEQUENCE [LARGE SCALE GENOMIC DNA]</scope>
    <source>
        <strain evidence="1 2">JCM 18968</strain>
    </source>
</reference>
<keyword evidence="2" id="KW-1185">Reference proteome</keyword>
<dbReference type="EMBL" id="JFKB01000003">
    <property type="protein sequence ID" value="OSQ49006.1"/>
    <property type="molecule type" value="Genomic_DNA"/>
</dbReference>
<dbReference type="Proteomes" id="UP000193396">
    <property type="component" value="Unassembled WGS sequence"/>
</dbReference>
<proteinExistence type="predicted"/>
<name>A0A1Y2LEK5_9PROT</name>
<sequence>MTSQSNIQADVSKILIDAKWLIEAGFEYRLENEYTLQFAKDEIVIRVYYGRYSDSTDVLIEIDAPKSERYLNGNPTQYSVFEGLADDQGAYNFSTLDGYDKAKAGLNILREDKNLFDINYLRKTRLNYQKNVRSKLPKQLRDLI</sequence>
<organism evidence="1 2">
    <name type="scientific">Thalassospira alkalitolerans</name>
    <dbReference type="NCBI Taxonomy" id="1293890"/>
    <lineage>
        <taxon>Bacteria</taxon>
        <taxon>Pseudomonadati</taxon>
        <taxon>Pseudomonadota</taxon>
        <taxon>Alphaproteobacteria</taxon>
        <taxon>Rhodospirillales</taxon>
        <taxon>Thalassospiraceae</taxon>
        <taxon>Thalassospira</taxon>
    </lineage>
</organism>
<comment type="caution">
    <text evidence="1">The sequence shown here is derived from an EMBL/GenBank/DDBJ whole genome shotgun (WGS) entry which is preliminary data.</text>
</comment>
<evidence type="ECO:0000313" key="2">
    <source>
        <dbReference type="Proteomes" id="UP000193396"/>
    </source>
</evidence>
<evidence type="ECO:0000313" key="1">
    <source>
        <dbReference type="EMBL" id="OSQ49006.1"/>
    </source>
</evidence>
<dbReference type="AlphaFoldDB" id="A0A1Y2LEK5"/>
<dbReference type="RefSeq" id="WP_085616589.1">
    <property type="nucleotide sequence ID" value="NZ_JBLXHE010000005.1"/>
</dbReference>